<evidence type="ECO:0000256" key="7">
    <source>
        <dbReference type="ARBA" id="ARBA00022734"/>
    </source>
</evidence>
<evidence type="ECO:0000256" key="4">
    <source>
        <dbReference type="ARBA" id="ARBA00011233"/>
    </source>
</evidence>
<sequence>VLVLVLVLVLVTVLYCNIWVHKSVYNCLCDAPIVNVAPRGRATQSAEPASAEMNPDMANDHYRNPRDSGKTCASVPMQDNPWWQLDLMSIYYITAVSVISVEHCCHKQLNGAEIRIGLRNETDNQRCAIISTAEGQYKYDYECGKTLARFVHVVLPGEQRNLTVCEVQVFGSVCQLMVH</sequence>
<reference evidence="12" key="1">
    <citation type="submission" date="2025-08" db="UniProtKB">
        <authorList>
            <consortium name="Ensembl"/>
        </authorList>
    </citation>
    <scope>IDENTIFICATION</scope>
</reference>
<dbReference type="PANTHER" id="PTHR45713">
    <property type="entry name" value="FTP DOMAIN-CONTAINING PROTEIN"/>
    <property type="match status" value="1"/>
</dbReference>
<dbReference type="Ensembl" id="ENSKMAT00000012399.1">
    <property type="protein sequence ID" value="ENSKMAP00000012215.1"/>
    <property type="gene ID" value="ENSKMAG00000009137.1"/>
</dbReference>
<dbReference type="GeneTree" id="ENSGT01060000248575"/>
<dbReference type="InterPro" id="IPR051941">
    <property type="entry name" value="BG_Antigen-Binding_Lectin"/>
</dbReference>
<reference evidence="12" key="2">
    <citation type="submission" date="2025-09" db="UniProtKB">
        <authorList>
            <consortium name="Ensembl"/>
        </authorList>
    </citation>
    <scope>IDENTIFICATION</scope>
</reference>
<dbReference type="PANTHER" id="PTHR45713:SF8">
    <property type="entry name" value="SI:CH211-215K15.4"/>
    <property type="match status" value="1"/>
</dbReference>
<accession>A0A3Q3A8H1</accession>
<evidence type="ECO:0000259" key="11">
    <source>
        <dbReference type="SMART" id="SM00607"/>
    </source>
</evidence>
<comment type="subcellular location">
    <subcellularLocation>
        <location evidence="2">Secreted</location>
    </subcellularLocation>
</comment>
<dbReference type="SMART" id="SM00607">
    <property type="entry name" value="FTP"/>
    <property type="match status" value="1"/>
</dbReference>
<dbReference type="GO" id="GO:0010185">
    <property type="term" value="P:regulation of cellular defense response"/>
    <property type="evidence" value="ECO:0007669"/>
    <property type="project" value="UniProtKB-ARBA"/>
</dbReference>
<dbReference type="SUPFAM" id="SSF49785">
    <property type="entry name" value="Galactose-binding domain-like"/>
    <property type="match status" value="1"/>
</dbReference>
<keyword evidence="10" id="KW-0732">Signal</keyword>
<dbReference type="GO" id="GO:0005576">
    <property type="term" value="C:extracellular region"/>
    <property type="evidence" value="ECO:0007669"/>
    <property type="project" value="UniProtKB-SubCell"/>
</dbReference>
<keyword evidence="6" id="KW-0479">Metal-binding</keyword>
<organism evidence="12 13">
    <name type="scientific">Kryptolebias marmoratus</name>
    <name type="common">Mangrove killifish</name>
    <name type="synonym">Rivulus marmoratus</name>
    <dbReference type="NCBI Taxonomy" id="37003"/>
    <lineage>
        <taxon>Eukaryota</taxon>
        <taxon>Metazoa</taxon>
        <taxon>Chordata</taxon>
        <taxon>Craniata</taxon>
        <taxon>Vertebrata</taxon>
        <taxon>Euteleostomi</taxon>
        <taxon>Actinopterygii</taxon>
        <taxon>Neopterygii</taxon>
        <taxon>Teleostei</taxon>
        <taxon>Neoteleostei</taxon>
        <taxon>Acanthomorphata</taxon>
        <taxon>Ovalentaria</taxon>
        <taxon>Atherinomorphae</taxon>
        <taxon>Cyprinodontiformes</taxon>
        <taxon>Rivulidae</taxon>
        <taxon>Kryptolebias</taxon>
    </lineage>
</organism>
<feature type="domain" description="Fucolectin tachylectin-4 pentraxin-1" evidence="11">
    <location>
        <begin position="33"/>
        <end position="174"/>
    </location>
</feature>
<comment type="similarity">
    <text evidence="3">Belongs to the fucolectin family.</text>
</comment>
<evidence type="ECO:0000256" key="9">
    <source>
        <dbReference type="ARBA" id="ARBA00023157"/>
    </source>
</evidence>
<evidence type="ECO:0000256" key="3">
    <source>
        <dbReference type="ARBA" id="ARBA00010147"/>
    </source>
</evidence>
<comment type="function">
    <text evidence="1">Acts as a defensive agent. Recognizes blood group fucosylated oligosaccharides including A, B, H and Lewis B-type antigens. Does not recognize Lewis A antigen and has low affinity for monovalent haptens.</text>
</comment>
<evidence type="ECO:0000313" key="12">
    <source>
        <dbReference type="Ensembl" id="ENSKMAP00000012215.1"/>
    </source>
</evidence>
<dbReference type="Gene3D" id="2.60.120.260">
    <property type="entry name" value="Galactose-binding domain-like"/>
    <property type="match status" value="1"/>
</dbReference>
<evidence type="ECO:0000256" key="8">
    <source>
        <dbReference type="ARBA" id="ARBA00022837"/>
    </source>
</evidence>
<keyword evidence="13" id="KW-1185">Reference proteome</keyword>
<keyword evidence="7" id="KW-0430">Lectin</keyword>
<evidence type="ECO:0000256" key="5">
    <source>
        <dbReference type="ARBA" id="ARBA00022525"/>
    </source>
</evidence>
<dbReference type="InterPro" id="IPR006585">
    <property type="entry name" value="FTP1"/>
</dbReference>
<dbReference type="InterPro" id="IPR008979">
    <property type="entry name" value="Galactose-bd-like_sf"/>
</dbReference>
<keyword evidence="8" id="KW-0106">Calcium</keyword>
<comment type="subunit">
    <text evidence="4">Homotrimer.</text>
</comment>
<evidence type="ECO:0000256" key="10">
    <source>
        <dbReference type="SAM" id="SignalP"/>
    </source>
</evidence>
<evidence type="ECO:0000256" key="6">
    <source>
        <dbReference type="ARBA" id="ARBA00022723"/>
    </source>
</evidence>
<protein>
    <recommendedName>
        <fullName evidence="11">Fucolectin tachylectin-4 pentraxin-1 domain-containing protein</fullName>
    </recommendedName>
</protein>
<dbReference type="Pfam" id="PF22633">
    <property type="entry name" value="F5_F8_type_C_2"/>
    <property type="match status" value="1"/>
</dbReference>
<feature type="signal peptide" evidence="10">
    <location>
        <begin position="1"/>
        <end position="16"/>
    </location>
</feature>
<evidence type="ECO:0000313" key="13">
    <source>
        <dbReference type="Proteomes" id="UP000264800"/>
    </source>
</evidence>
<keyword evidence="5" id="KW-0964">Secreted</keyword>
<dbReference type="GO" id="GO:0042806">
    <property type="term" value="F:fucose binding"/>
    <property type="evidence" value="ECO:0007669"/>
    <property type="project" value="UniProtKB-ARBA"/>
</dbReference>
<name>A0A3Q3A8H1_KRYMA</name>
<dbReference type="GO" id="GO:0001868">
    <property type="term" value="P:regulation of complement activation, lectin pathway"/>
    <property type="evidence" value="ECO:0007669"/>
    <property type="project" value="UniProtKB-ARBA"/>
</dbReference>
<evidence type="ECO:0000256" key="2">
    <source>
        <dbReference type="ARBA" id="ARBA00004613"/>
    </source>
</evidence>
<feature type="chain" id="PRO_5018705750" description="Fucolectin tachylectin-4 pentraxin-1 domain-containing protein" evidence="10">
    <location>
        <begin position="17"/>
        <end position="179"/>
    </location>
</feature>
<keyword evidence="9" id="KW-1015">Disulfide bond</keyword>
<dbReference type="Proteomes" id="UP000264800">
    <property type="component" value="Unplaced"/>
</dbReference>
<dbReference type="GO" id="GO:0046872">
    <property type="term" value="F:metal ion binding"/>
    <property type="evidence" value="ECO:0007669"/>
    <property type="project" value="UniProtKB-KW"/>
</dbReference>
<evidence type="ECO:0000256" key="1">
    <source>
        <dbReference type="ARBA" id="ARBA00002219"/>
    </source>
</evidence>
<dbReference type="AlphaFoldDB" id="A0A3Q3A8H1"/>
<proteinExistence type="inferred from homology"/>